<evidence type="ECO:0000313" key="2">
    <source>
        <dbReference type="RefSeq" id="XP_019510395.1"/>
    </source>
</evidence>
<name>A0A8B7SEU1_HIPAR</name>
<gene>
    <name evidence="2" type="primary">LOC109389387</name>
</gene>
<proteinExistence type="predicted"/>
<sequence length="304" mass="33986">MGQTSCSCRRRSCDPRGGGKRQRLLQLRWRHKFLWNLRAAWLLLEEPHRAAVMTKWVKSVVPPSTDRACAVHFAKLSAPWELLVFYEEELRLCASLQIPGKFPRPLLLQHAEAPNGETVACGESSWGLMWMELAQDSPWRWQRSWPTSLWAAEKRRGPLGTALVPGAGCRPQPSPIAILILGPLGMLEQVLVPGPCTRVLWGEGGHLFCLASIFTAFWAMAFLEHFLEVQEWLLGPPLGLHAFQEEEVMPSSALQTHNSASQSSQTSQVCWEELRPESLTSQSPNLAASQTFPGPLFYPLLTSG</sequence>
<evidence type="ECO:0000313" key="1">
    <source>
        <dbReference type="Proteomes" id="UP000694851"/>
    </source>
</evidence>
<dbReference type="KEGG" id="hai:109389387"/>
<reference evidence="2" key="1">
    <citation type="submission" date="2025-08" db="UniProtKB">
        <authorList>
            <consortium name="RefSeq"/>
        </authorList>
    </citation>
    <scope>IDENTIFICATION</scope>
    <source>
        <tissue evidence="2">Muscle</tissue>
    </source>
</reference>
<accession>A0A8B7SEU1</accession>
<organism evidence="1 2">
    <name type="scientific">Hipposideros armiger</name>
    <name type="common">Great Himalayan leaf-nosed bat</name>
    <dbReference type="NCBI Taxonomy" id="186990"/>
    <lineage>
        <taxon>Eukaryota</taxon>
        <taxon>Metazoa</taxon>
        <taxon>Chordata</taxon>
        <taxon>Craniata</taxon>
        <taxon>Vertebrata</taxon>
        <taxon>Euteleostomi</taxon>
        <taxon>Mammalia</taxon>
        <taxon>Eutheria</taxon>
        <taxon>Laurasiatheria</taxon>
        <taxon>Chiroptera</taxon>
        <taxon>Yinpterochiroptera</taxon>
        <taxon>Rhinolophoidea</taxon>
        <taxon>Hipposideridae</taxon>
        <taxon>Hipposideros</taxon>
    </lineage>
</organism>
<dbReference type="GeneID" id="109389387"/>
<dbReference type="AlphaFoldDB" id="A0A8B7SEU1"/>
<protein>
    <submittedName>
        <fullName evidence="2">Uncharacterized protein LOC109389387</fullName>
    </submittedName>
</protein>
<dbReference type="RefSeq" id="XP_019510395.1">
    <property type="nucleotide sequence ID" value="XM_019654850.1"/>
</dbReference>
<keyword evidence="1" id="KW-1185">Reference proteome</keyword>
<dbReference type="Proteomes" id="UP000694851">
    <property type="component" value="Unplaced"/>
</dbReference>
<dbReference type="OrthoDB" id="296386at2759"/>